<sequence length="693" mass="76031">MSDAQLQRLASEAGLAIDWMDADNRPQRLSAEVQRNVLEALGFPAQSPEQIRQSLEALERRRAEVPPLLTADRGRPISVPVAPGTRYRLFNEDDSGHSEGQVDAQGQIPALEHSGYYPLHLGRHELILAVAPPRCPSVTQYCGGRQRVWGLAAQLYSLRGEGDSGAGDLAALAQLVRAAAGQGADALAISPLHAMFPAARDIYSPYSPSSRLLFNELYAAPALVLGDGPVRQALAAGGLQAELERLRALPLIDWPGVARLRERLLAQLYEQFQGRQPAQQNDDLLEDFLAFRHLGGAELLQHCCYQVLQQRRREAGDGLDWRFWPEAYRDAGSAELGRFMLDEERAISAQAFGQWLIARGLQQVQRDAKAAGMGIGLIADLAVGAEPSGSQAWMRQDELLSGVSVGCPPDILNRAGQNWGICAFSPDGLRRHGFRAFIEMLRANLRYVGGLRIDHILGLRRLWVIPAGAEAQDGAYLDYPFEDLLRLICLEAERAQAVIIGEDLGTVPPGLREALAERGILGMRVLLFEQEHGRFIAPAHWPDGALATSTTHDLPTLEGWQRGRDIDWREQLGQRTREVAADERNTRQHETFSLRRALGESAIQPDPLLDGAIEFLGATPAPLVLLPLEDALACIEQPNLPGPGDSHPNWRRRFERTAGEMLDDPQVRARLERLRRARSGSGSGSGIGGGEHG</sequence>
<dbReference type="RefSeq" id="WP_184591483.1">
    <property type="nucleotide sequence ID" value="NZ_JACHLI010000014.1"/>
</dbReference>
<dbReference type="InterPro" id="IPR003385">
    <property type="entry name" value="Glyco_hydro_77"/>
</dbReference>
<organism evidence="12 13">
    <name type="scientific">Pseudomonas nitroreducens</name>
    <dbReference type="NCBI Taxonomy" id="46680"/>
    <lineage>
        <taxon>Bacteria</taxon>
        <taxon>Pseudomonadati</taxon>
        <taxon>Pseudomonadota</taxon>
        <taxon>Gammaproteobacteria</taxon>
        <taxon>Pseudomonadales</taxon>
        <taxon>Pseudomonadaceae</taxon>
        <taxon>Pseudomonas</taxon>
    </lineage>
</organism>
<evidence type="ECO:0000256" key="5">
    <source>
        <dbReference type="ARBA" id="ARBA00022676"/>
    </source>
</evidence>
<dbReference type="AlphaFoldDB" id="A0A7W7P1F4"/>
<dbReference type="Gene3D" id="3.20.20.80">
    <property type="entry name" value="Glycosidases"/>
    <property type="match status" value="1"/>
</dbReference>
<keyword evidence="7 10" id="KW-0119">Carbohydrate metabolism</keyword>
<evidence type="ECO:0000256" key="1">
    <source>
        <dbReference type="ARBA" id="ARBA00000439"/>
    </source>
</evidence>
<evidence type="ECO:0000256" key="6">
    <source>
        <dbReference type="ARBA" id="ARBA00022679"/>
    </source>
</evidence>
<comment type="catalytic activity">
    <reaction evidence="1 10">
        <text>Transfers a segment of a (1-&gt;4)-alpha-D-glucan to a new position in an acceptor, which may be glucose or a (1-&gt;4)-alpha-D-glucan.</text>
        <dbReference type="EC" id="2.4.1.25"/>
    </reaction>
</comment>
<keyword evidence="6 10" id="KW-0808">Transferase</keyword>
<feature type="region of interest" description="Disordered" evidence="11">
    <location>
        <begin position="674"/>
        <end position="693"/>
    </location>
</feature>
<dbReference type="Pfam" id="PF02446">
    <property type="entry name" value="Glyco_hydro_77"/>
    <property type="match status" value="1"/>
</dbReference>
<proteinExistence type="inferred from homology"/>
<dbReference type="InterPro" id="IPR017853">
    <property type="entry name" value="GH"/>
</dbReference>
<gene>
    <name evidence="12" type="ORF">HNP46_003645</name>
</gene>
<dbReference type="EC" id="2.4.1.25" evidence="3 10"/>
<evidence type="ECO:0000313" key="12">
    <source>
        <dbReference type="EMBL" id="MBB4864773.1"/>
    </source>
</evidence>
<evidence type="ECO:0000256" key="10">
    <source>
        <dbReference type="RuleBase" id="RU361207"/>
    </source>
</evidence>
<accession>A0A7W7P1F4</accession>
<dbReference type="PANTHER" id="PTHR32438:SF5">
    <property type="entry name" value="4-ALPHA-GLUCANOTRANSFERASE DPE1, CHLOROPLASTIC_AMYLOPLASTIC"/>
    <property type="match status" value="1"/>
</dbReference>
<evidence type="ECO:0000256" key="8">
    <source>
        <dbReference type="ARBA" id="ARBA00031423"/>
    </source>
</evidence>
<comment type="caution">
    <text evidence="12">The sequence shown here is derived from an EMBL/GenBank/DDBJ whole genome shotgun (WGS) entry which is preliminary data.</text>
</comment>
<reference evidence="12 13" key="1">
    <citation type="submission" date="2020-08" db="EMBL/GenBank/DDBJ databases">
        <title>Functional genomics of gut bacteria from endangered species of beetles.</title>
        <authorList>
            <person name="Carlos-Shanley C."/>
        </authorList>
    </citation>
    <scope>NUCLEOTIDE SEQUENCE [LARGE SCALE GENOMIC DNA]</scope>
    <source>
        <strain evidence="12 13">S00179</strain>
    </source>
</reference>
<evidence type="ECO:0000256" key="4">
    <source>
        <dbReference type="ARBA" id="ARBA00020295"/>
    </source>
</evidence>
<protein>
    <recommendedName>
        <fullName evidence="4 10">4-alpha-glucanotransferase</fullName>
        <ecNumber evidence="3 10">2.4.1.25</ecNumber>
    </recommendedName>
    <alternativeName>
        <fullName evidence="8 10">Amylomaltase</fullName>
    </alternativeName>
    <alternativeName>
        <fullName evidence="9 10">Disproportionating enzyme</fullName>
    </alternativeName>
</protein>
<evidence type="ECO:0000256" key="2">
    <source>
        <dbReference type="ARBA" id="ARBA00005684"/>
    </source>
</evidence>
<comment type="similarity">
    <text evidence="2 10">Belongs to the disproportionating enzyme family.</text>
</comment>
<dbReference type="EMBL" id="JACHLI010000014">
    <property type="protein sequence ID" value="MBB4864773.1"/>
    <property type="molecule type" value="Genomic_DNA"/>
</dbReference>
<dbReference type="GO" id="GO:0004134">
    <property type="term" value="F:4-alpha-glucanotransferase activity"/>
    <property type="evidence" value="ECO:0007669"/>
    <property type="project" value="UniProtKB-EC"/>
</dbReference>
<evidence type="ECO:0000256" key="11">
    <source>
        <dbReference type="SAM" id="MobiDB-lite"/>
    </source>
</evidence>
<dbReference type="SUPFAM" id="SSF51445">
    <property type="entry name" value="(Trans)glycosidases"/>
    <property type="match status" value="1"/>
</dbReference>
<evidence type="ECO:0000313" key="13">
    <source>
        <dbReference type="Proteomes" id="UP000566995"/>
    </source>
</evidence>
<dbReference type="PANTHER" id="PTHR32438">
    <property type="entry name" value="4-ALPHA-GLUCANOTRANSFERASE DPE1, CHLOROPLASTIC/AMYLOPLASTIC"/>
    <property type="match status" value="1"/>
</dbReference>
<evidence type="ECO:0000256" key="3">
    <source>
        <dbReference type="ARBA" id="ARBA00012560"/>
    </source>
</evidence>
<name>A0A7W7P1F4_PSENT</name>
<dbReference type="Proteomes" id="UP000566995">
    <property type="component" value="Unassembled WGS sequence"/>
</dbReference>
<evidence type="ECO:0000256" key="9">
    <source>
        <dbReference type="ARBA" id="ARBA00031501"/>
    </source>
</evidence>
<feature type="compositionally biased region" description="Gly residues" evidence="11">
    <location>
        <begin position="681"/>
        <end position="693"/>
    </location>
</feature>
<keyword evidence="5 10" id="KW-0328">Glycosyltransferase</keyword>
<dbReference type="GO" id="GO:0005975">
    <property type="term" value="P:carbohydrate metabolic process"/>
    <property type="evidence" value="ECO:0007669"/>
    <property type="project" value="InterPro"/>
</dbReference>
<dbReference type="NCBIfam" id="TIGR00217">
    <property type="entry name" value="malQ"/>
    <property type="match status" value="1"/>
</dbReference>
<evidence type="ECO:0000256" key="7">
    <source>
        <dbReference type="ARBA" id="ARBA00023277"/>
    </source>
</evidence>